<evidence type="ECO:0000259" key="1">
    <source>
        <dbReference type="Pfam" id="PF20446"/>
    </source>
</evidence>
<evidence type="ECO:0000313" key="2">
    <source>
        <dbReference type="EMBL" id="PXF45012.1"/>
    </source>
</evidence>
<proteinExistence type="predicted"/>
<dbReference type="Pfam" id="PF20446">
    <property type="entry name" value="ABC_N"/>
    <property type="match status" value="1"/>
</dbReference>
<gene>
    <name evidence="2" type="ORF">BWQ96_05259</name>
</gene>
<dbReference type="OrthoDB" id="952at2759"/>
<dbReference type="AlphaFoldDB" id="A0A2V3ISC5"/>
<sequence>MDRIQADPYAPPRRARAAVPLATTNFSTTCHRNQIRIPTFCDSFVRKFVLQLSYVQTTSGKGGWTSLKGGDITIDRPFQHMLQRSNCVNRDNHLEIRFCIGLPARCRSIDITTAANLLFELLPGVPMPVFFAGNSDQQGLEHHVKSVEQQNAL</sequence>
<name>A0A2V3ISC5_9FLOR</name>
<dbReference type="EMBL" id="NBIV01000075">
    <property type="protein sequence ID" value="PXF45012.1"/>
    <property type="molecule type" value="Genomic_DNA"/>
</dbReference>
<keyword evidence="3" id="KW-1185">Reference proteome</keyword>
<dbReference type="PANTHER" id="PTHR38149:SF1">
    <property type="entry name" value="ATPASE"/>
    <property type="match status" value="1"/>
</dbReference>
<dbReference type="InterPro" id="IPR019195">
    <property type="entry name" value="ABC_ATPase_put"/>
</dbReference>
<protein>
    <recommendedName>
        <fullName evidence="1">ATPase of the ABC class N-terminal domain-containing protein</fullName>
    </recommendedName>
</protein>
<evidence type="ECO:0000313" key="3">
    <source>
        <dbReference type="Proteomes" id="UP000247409"/>
    </source>
</evidence>
<accession>A0A2V3ISC5</accession>
<dbReference type="PANTHER" id="PTHR38149">
    <property type="entry name" value="ATPASE"/>
    <property type="match status" value="1"/>
</dbReference>
<dbReference type="Proteomes" id="UP000247409">
    <property type="component" value="Unassembled WGS sequence"/>
</dbReference>
<dbReference type="InterPro" id="IPR046833">
    <property type="entry name" value="ABC_N"/>
</dbReference>
<reference evidence="2 3" key="1">
    <citation type="journal article" date="2018" name="Mol. Biol. Evol.">
        <title>Analysis of the draft genome of the red seaweed Gracilariopsis chorda provides insights into genome size evolution in Rhodophyta.</title>
        <authorList>
            <person name="Lee J."/>
            <person name="Yang E.C."/>
            <person name="Graf L."/>
            <person name="Yang J.H."/>
            <person name="Qiu H."/>
            <person name="Zel Zion U."/>
            <person name="Chan C.X."/>
            <person name="Stephens T.G."/>
            <person name="Weber A.P.M."/>
            <person name="Boo G.H."/>
            <person name="Boo S.M."/>
            <person name="Kim K.M."/>
            <person name="Shin Y."/>
            <person name="Jung M."/>
            <person name="Lee S.J."/>
            <person name="Yim H.S."/>
            <person name="Lee J.H."/>
            <person name="Bhattacharya D."/>
            <person name="Yoon H.S."/>
        </authorList>
    </citation>
    <scope>NUCLEOTIDE SEQUENCE [LARGE SCALE GENOMIC DNA]</scope>
    <source>
        <strain evidence="2 3">SKKU-2015</strain>
        <tissue evidence="2">Whole body</tissue>
    </source>
</reference>
<feature type="domain" description="ATPase of the ABC class N-terminal" evidence="1">
    <location>
        <begin position="2"/>
        <end position="124"/>
    </location>
</feature>
<organism evidence="2 3">
    <name type="scientific">Gracilariopsis chorda</name>
    <dbReference type="NCBI Taxonomy" id="448386"/>
    <lineage>
        <taxon>Eukaryota</taxon>
        <taxon>Rhodophyta</taxon>
        <taxon>Florideophyceae</taxon>
        <taxon>Rhodymeniophycidae</taxon>
        <taxon>Gracilariales</taxon>
        <taxon>Gracilariaceae</taxon>
        <taxon>Gracilariopsis</taxon>
    </lineage>
</organism>
<comment type="caution">
    <text evidence="2">The sequence shown here is derived from an EMBL/GenBank/DDBJ whole genome shotgun (WGS) entry which is preliminary data.</text>
</comment>